<dbReference type="AlphaFoldDB" id="A0AAD6ISC9"/>
<accession>A0AAD6ISC9</accession>
<sequence length="66" mass="7148">MVPSVRAWKLCNPLTWRASFAEGRRRENGREAEGGGGGGEGREGSEESRGGDVAEAAGEQEKKTWR</sequence>
<evidence type="ECO:0000313" key="3">
    <source>
        <dbReference type="Proteomes" id="UP001221413"/>
    </source>
</evidence>
<evidence type="ECO:0000313" key="2">
    <source>
        <dbReference type="EMBL" id="KAJ6257059.1"/>
    </source>
</evidence>
<comment type="caution">
    <text evidence="2">The sequence shown here is derived from an EMBL/GenBank/DDBJ whole genome shotgun (WGS) entry which is preliminary data.</text>
</comment>
<organism evidence="2 3">
    <name type="scientific">Drechslerella dactyloides</name>
    <name type="common">Nematode-trapping fungus</name>
    <name type="synonym">Arthrobotrys dactyloides</name>
    <dbReference type="NCBI Taxonomy" id="74499"/>
    <lineage>
        <taxon>Eukaryota</taxon>
        <taxon>Fungi</taxon>
        <taxon>Dikarya</taxon>
        <taxon>Ascomycota</taxon>
        <taxon>Pezizomycotina</taxon>
        <taxon>Orbiliomycetes</taxon>
        <taxon>Orbiliales</taxon>
        <taxon>Orbiliaceae</taxon>
        <taxon>Drechslerella</taxon>
    </lineage>
</organism>
<reference evidence="2" key="1">
    <citation type="submission" date="2023-01" db="EMBL/GenBank/DDBJ databases">
        <title>The chitinases involved in constricting ring structure development in the nematode-trapping fungus Drechslerella dactyloides.</title>
        <authorList>
            <person name="Wang R."/>
            <person name="Zhang L."/>
            <person name="Tang P."/>
            <person name="Li S."/>
            <person name="Liang L."/>
        </authorList>
    </citation>
    <scope>NUCLEOTIDE SEQUENCE</scope>
    <source>
        <strain evidence="2">YMF1.00031</strain>
    </source>
</reference>
<protein>
    <submittedName>
        <fullName evidence="2">Uncharacterized protein</fullName>
    </submittedName>
</protein>
<keyword evidence="3" id="KW-1185">Reference proteome</keyword>
<feature type="compositionally biased region" description="Basic and acidic residues" evidence="1">
    <location>
        <begin position="40"/>
        <end position="52"/>
    </location>
</feature>
<gene>
    <name evidence="2" type="ORF">Dda_7943</name>
</gene>
<dbReference type="EMBL" id="JAQGDS010000011">
    <property type="protein sequence ID" value="KAJ6257059.1"/>
    <property type="molecule type" value="Genomic_DNA"/>
</dbReference>
<dbReference type="Proteomes" id="UP001221413">
    <property type="component" value="Unassembled WGS sequence"/>
</dbReference>
<proteinExistence type="predicted"/>
<name>A0AAD6ISC9_DREDA</name>
<evidence type="ECO:0000256" key="1">
    <source>
        <dbReference type="SAM" id="MobiDB-lite"/>
    </source>
</evidence>
<feature type="compositionally biased region" description="Basic and acidic residues" evidence="1">
    <location>
        <begin position="22"/>
        <end position="33"/>
    </location>
</feature>
<feature type="region of interest" description="Disordered" evidence="1">
    <location>
        <begin position="19"/>
        <end position="66"/>
    </location>
</feature>